<dbReference type="Pfam" id="PF00291">
    <property type="entry name" value="PALP"/>
    <property type="match status" value="1"/>
</dbReference>
<reference evidence="7 8" key="1">
    <citation type="submission" date="2018-01" db="EMBL/GenBank/DDBJ databases">
        <title>Genome characterization of the sugarcane-associated fungus Trichoderma ghanense CCMA-1212 and their application in lignocelulose bioconversion.</title>
        <authorList>
            <person name="Steindorff A.S."/>
            <person name="Mendes T.D."/>
            <person name="Vilela E.S.D."/>
            <person name="Rodrigues D.S."/>
            <person name="Formighieri E.F."/>
            <person name="Melo I.S."/>
            <person name="Favaro L.C.L."/>
        </authorList>
    </citation>
    <scope>NUCLEOTIDE SEQUENCE [LARGE SCALE GENOMIC DNA]</scope>
    <source>
        <strain evidence="7 8">CCMA-1212</strain>
    </source>
</reference>
<protein>
    <submittedName>
        <fullName evidence="7">Arylsulfatase</fullName>
    </submittedName>
</protein>
<dbReference type="SUPFAM" id="SSF53686">
    <property type="entry name" value="Tryptophan synthase beta subunit-like PLP-dependent enzymes"/>
    <property type="match status" value="1"/>
</dbReference>
<evidence type="ECO:0000256" key="2">
    <source>
        <dbReference type="ARBA" id="ARBA00022723"/>
    </source>
</evidence>
<evidence type="ECO:0000256" key="1">
    <source>
        <dbReference type="ARBA" id="ARBA00008779"/>
    </source>
</evidence>
<dbReference type="Pfam" id="PF00884">
    <property type="entry name" value="Sulfatase"/>
    <property type="match status" value="1"/>
</dbReference>
<dbReference type="Gene3D" id="3.40.720.10">
    <property type="entry name" value="Alkaline Phosphatase, subunit A"/>
    <property type="match status" value="1"/>
</dbReference>
<dbReference type="PANTHER" id="PTHR42693:SF33">
    <property type="entry name" value="ARYLSULFATASE"/>
    <property type="match status" value="1"/>
</dbReference>
<comment type="similarity">
    <text evidence="1">Belongs to the sulfatase family.</text>
</comment>
<proteinExistence type="inferred from homology"/>
<dbReference type="InterPro" id="IPR036052">
    <property type="entry name" value="TrpB-like_PALP_sf"/>
</dbReference>
<dbReference type="EMBL" id="PPTA01000006">
    <property type="protein sequence ID" value="TFB02966.1"/>
    <property type="molecule type" value="Genomic_DNA"/>
</dbReference>
<sequence>MERNPPPVAGTILDAIGNTPVIKLNHVVPANCAEVFIKLEFYNPTGCYKDRMAKSMLEEAERRGDLLPGMTVVEATGGSTGSSLAFVCAAKGYRFLAACSDAFSVEKLRTITTFGAELDITHSPSGKITADLMPSMMRHAAQVAEQKGYYYTDQFHNRDALVGYEGIGHELVAQFPGGFDVFCGSVGTAGMITGVGKVLRSKLPFTRIVVLEPSLAPLITEGRTGTHGIEGIGVGFVPPHLNKTLYDEARSIREEEARAMCCRLAKEEGLLVGTSTGLNVVAAINLAEHLGPGKKVVTVAVDTGLKYLNAQLLSLFSQSATMAPTKRPNFLLIVADDLGFSDVGAFGGEIQTPNLDALAHAPSGVRMTNFHTASMCSPTRSMLLSGTDNHIAGLGQMEYWGRGRDPPVPWSGRPGYEGYLNFRVAALPEILQDAGYYTCMSGKWHLGLTKERTPYARGFDRSFALLPGGSSHYAYEPKHPDGTPVFAHWASLYYEDDQRVQTKDFPKDFYSSDHFSRRLVDFLVEREDNATLKEKPFFAFLPFTAPHWPLQAPESNVKKYKGKYDAGPDVLRETRLKRQIELGLLPDDVEAHPVIASTKEWNAMSAEEKAWSAKTMEVFAGMVDRMDENIGNVIAKVKDIGEWDNTFVIFMSDNGAEGAIVEAIPMTGDVIKKSIDEHYNNNYENLGNRDSFIWYGPQWAQASTAPCRMHKGYVTEGGIRCPAIIHYPRFAHSLNGRITDSFTTVMDILPTILDLAGVSHPGPNFRGRDVVPVKGKSWLPHLLGQTPRVHDDDHVTGWELFFHQAIRKGNWKAVFIPKPKGPEKWQLFDMENDMGEIHDLSDENPEILNELIKYWLAYVAEFGVFLREELEEGYILPKA</sequence>
<dbReference type="RefSeq" id="XP_073559167.1">
    <property type="nucleotide sequence ID" value="XM_073702851.1"/>
</dbReference>
<evidence type="ECO:0000313" key="7">
    <source>
        <dbReference type="EMBL" id="TFB02966.1"/>
    </source>
</evidence>
<dbReference type="InterPro" id="IPR000917">
    <property type="entry name" value="Sulfatase_N"/>
</dbReference>
<dbReference type="Gene3D" id="3.30.1120.10">
    <property type="match status" value="1"/>
</dbReference>
<keyword evidence="8" id="KW-1185">Reference proteome</keyword>
<dbReference type="CDD" id="cd01561">
    <property type="entry name" value="CBS_like"/>
    <property type="match status" value="1"/>
</dbReference>
<feature type="domain" description="Sulfatase N-terminal" evidence="6">
    <location>
        <begin position="328"/>
        <end position="758"/>
    </location>
</feature>
<dbReference type="InterPro" id="IPR050738">
    <property type="entry name" value="Sulfatase"/>
</dbReference>
<dbReference type="GeneID" id="300577301"/>
<dbReference type="InterPro" id="IPR001926">
    <property type="entry name" value="TrpB-like_PALP"/>
</dbReference>
<organism evidence="7 8">
    <name type="scientific">Trichoderma ghanense</name>
    <dbReference type="NCBI Taxonomy" id="65468"/>
    <lineage>
        <taxon>Eukaryota</taxon>
        <taxon>Fungi</taxon>
        <taxon>Dikarya</taxon>
        <taxon>Ascomycota</taxon>
        <taxon>Pezizomycotina</taxon>
        <taxon>Sordariomycetes</taxon>
        <taxon>Hypocreomycetidae</taxon>
        <taxon>Hypocreales</taxon>
        <taxon>Hypocreaceae</taxon>
        <taxon>Trichoderma</taxon>
    </lineage>
</organism>
<evidence type="ECO:0000256" key="4">
    <source>
        <dbReference type="ARBA" id="ARBA00022837"/>
    </source>
</evidence>
<dbReference type="Proteomes" id="UP001642720">
    <property type="component" value="Unassembled WGS sequence"/>
</dbReference>
<dbReference type="InterPro" id="IPR017850">
    <property type="entry name" value="Alkaline_phosphatase_core_sf"/>
</dbReference>
<dbReference type="Gene3D" id="3.40.50.1100">
    <property type="match status" value="2"/>
</dbReference>
<evidence type="ECO:0000256" key="3">
    <source>
        <dbReference type="ARBA" id="ARBA00022801"/>
    </source>
</evidence>
<evidence type="ECO:0000259" key="6">
    <source>
        <dbReference type="Pfam" id="PF00884"/>
    </source>
</evidence>
<name>A0ABY2H5D6_9HYPO</name>
<dbReference type="SUPFAM" id="SSF53649">
    <property type="entry name" value="Alkaline phosphatase-like"/>
    <property type="match status" value="1"/>
</dbReference>
<keyword evidence="3" id="KW-0378">Hydrolase</keyword>
<dbReference type="PANTHER" id="PTHR42693">
    <property type="entry name" value="ARYLSULFATASE FAMILY MEMBER"/>
    <property type="match status" value="1"/>
</dbReference>
<accession>A0ABY2H5D6</accession>
<dbReference type="CDD" id="cd16025">
    <property type="entry name" value="PAS_like"/>
    <property type="match status" value="1"/>
</dbReference>
<dbReference type="InterPro" id="IPR024607">
    <property type="entry name" value="Sulfatase_CS"/>
</dbReference>
<evidence type="ECO:0000313" key="8">
    <source>
        <dbReference type="Proteomes" id="UP001642720"/>
    </source>
</evidence>
<feature type="domain" description="Tryptophan synthase beta chain-like PALP" evidence="5">
    <location>
        <begin position="12"/>
        <end position="300"/>
    </location>
</feature>
<comment type="caution">
    <text evidence="7">The sequence shown here is derived from an EMBL/GenBank/DDBJ whole genome shotgun (WGS) entry which is preliminary data.</text>
</comment>
<keyword evidence="4" id="KW-0106">Calcium</keyword>
<dbReference type="PROSITE" id="PS00149">
    <property type="entry name" value="SULFATASE_2"/>
    <property type="match status" value="1"/>
</dbReference>
<keyword evidence="2" id="KW-0479">Metal-binding</keyword>
<evidence type="ECO:0000259" key="5">
    <source>
        <dbReference type="Pfam" id="PF00291"/>
    </source>
</evidence>
<gene>
    <name evidence="7" type="ORF">CCMA1212_005597</name>
</gene>